<dbReference type="SUPFAM" id="SSF101967">
    <property type="entry name" value="Adhesin YadA, collagen-binding domain"/>
    <property type="match status" value="1"/>
</dbReference>
<proteinExistence type="predicted"/>
<accession>A0A7T5UG28</accession>
<dbReference type="EMBL" id="CP066681">
    <property type="protein sequence ID" value="QQG35809.1"/>
    <property type="molecule type" value="Genomic_DNA"/>
</dbReference>
<protein>
    <recommendedName>
        <fullName evidence="1">Trimeric autotransporter adhesin YadA-like head domain-containing protein</fullName>
    </recommendedName>
</protein>
<organism evidence="2 3">
    <name type="scientific">Micavibrio aeruginosavorus</name>
    <dbReference type="NCBI Taxonomy" id="349221"/>
    <lineage>
        <taxon>Bacteria</taxon>
        <taxon>Pseudomonadati</taxon>
        <taxon>Bdellovibrionota</taxon>
        <taxon>Bdellovibrionia</taxon>
        <taxon>Bdellovibrionales</taxon>
        <taxon>Pseudobdellovibrionaceae</taxon>
        <taxon>Micavibrio</taxon>
    </lineage>
</organism>
<gene>
    <name evidence="2" type="ORF">HYS17_09920</name>
</gene>
<sequence>MTRRWGESGNVFFTLFGAVALVGVVGAATSTLMRGPVGTVVSLNQRAKADSQMQIAMKLAMLEAQNSATADCDSDTLIEPLPPGAVLPGLTNGGQLPSVGSTTNDPWGVAYGYCSWDHGAVIADPGCPAGLRAGENNTSGPVIAIISAGPDRAFGVTCHDQPSADYITRGASGADDIIVQMTYAEANEASGGLWHIKSGDPDQITTGKELDVQQGAQFSSGNVDFTGSTITGTTSFDTNAALDLSSGGLFMLPDETMLTDSECDDPSDNINSGLLRRYVGGGGEVLQICDAVTNPLIPVWTDIGGSGGAVAAAGNNTEVQFNAGGVLAASANFIWSGSVLDITGSGDFSDDMIVGDQLTVGGLADLNGNLDVAGTTNLGGTLDVSGVTDINNALNVTGNTDLGGTFNADGAATLGSTLAVTGNASFTAQALGSDGSAAQPSFTFSSSSSTGIYYTSGGMGFTIGGTNEMTLTSSGLVVDDLTVTNNISADRFLSDMATTSAALPGFQTEPGTGLYSPVDNSLALVTGGSSRLIIDGTGDVGINVATPEATLDVGGEIKVGTSSVPCAATIHGAIRYVSGDLLQVCSSMTNNWEDIGTSGGGGGGAASYWTRISVADPRLYYTDDFVGVGTNDPLTTFHVNGDFLTTGSYTGAASMAVSGAGTRMFFDPESGAFRAGRAVGTEWDNASLGNYSIAMGYDALASGQGAAAIGYGVSATQAGAFALGTTTRAFGAYSMALGLGSVVGGVAPTVTGDQSYGIFMGSQPNMDIQATNTMALIGGRMLVDQSPSIINPSVSGTLSLDVEGGVGAVQYCDEDGTNCFTAASVATGGVGAPGNNREVIFNSGGVLGTNTGFVFSSAGWLGLGTNNPLADVDVSSTGAILLPRGVTGDRPTAPVNGMIRYNSTNGRFEGYQAGAWQDIITSGAGGIAIDDLSDAITQYSSSNMYLGQGSGALTTTGNGNTSLGHNALSDVTSGYENSAIGLYALTSTDSGHRNNAFGAYALADNTTGDRNVAVGYTAMQSSIDGLDSTALGTGALRYLTTGTGNLALGAYAGDNITSGSGNIMIGYDVDAASATGSNQLNIGNLLTGELSNGLLAINGTGALTLPIGQTGDRPGAPVDGMLRYNSVSGKFEGYQAGAWQDILTSAVAGGAAAPDRGIQFNSGGNFAADANFVYSSQGSFMVSGIYTGAGAPPVEGAGTRMFFDPTKSAFRAGRVSGAQWDNANTGVYSAALGQETTASGVWAFATGYGTTASGNESTALGMQTAASGLASTAVGRSTVASGATSTAMGRSTVASGASSTAMGQNTVASGLYSTAMGNAVVAGDGVAASGFGDGSLAVGLIDDAVAITTLSQVRGIQSYGIFMGDQDGLVMTANNTMGWFCPPVPPLSARLRL</sequence>
<dbReference type="GO" id="GO:0019867">
    <property type="term" value="C:outer membrane"/>
    <property type="evidence" value="ECO:0007669"/>
    <property type="project" value="InterPro"/>
</dbReference>
<name>A0A7T5UG28_9BACT</name>
<feature type="domain" description="Trimeric autotransporter adhesin YadA-like head" evidence="1">
    <location>
        <begin position="715"/>
        <end position="741"/>
    </location>
</feature>
<evidence type="ECO:0000313" key="3">
    <source>
        <dbReference type="Proteomes" id="UP000595362"/>
    </source>
</evidence>
<evidence type="ECO:0000259" key="1">
    <source>
        <dbReference type="Pfam" id="PF05658"/>
    </source>
</evidence>
<reference evidence="2 3" key="1">
    <citation type="submission" date="2020-07" db="EMBL/GenBank/DDBJ databases">
        <title>Huge and variable diversity of episymbiotic CPR bacteria and DPANN archaea in groundwater ecosystems.</title>
        <authorList>
            <person name="He C.Y."/>
            <person name="Keren R."/>
            <person name="Whittaker M."/>
            <person name="Farag I.F."/>
            <person name="Doudna J."/>
            <person name="Cate J.H.D."/>
            <person name="Banfield J.F."/>
        </authorList>
    </citation>
    <scope>NUCLEOTIDE SEQUENCE [LARGE SCALE GENOMIC DNA]</scope>
    <source>
        <strain evidence="2">NC_groundwater_70_Ag_B-0.1um_54_66</strain>
    </source>
</reference>
<dbReference type="CDD" id="cd12820">
    <property type="entry name" value="LbR_YadA-like"/>
    <property type="match status" value="1"/>
</dbReference>
<feature type="domain" description="Trimeric autotransporter adhesin YadA-like head" evidence="1">
    <location>
        <begin position="689"/>
        <end position="712"/>
    </location>
</feature>
<feature type="domain" description="Trimeric autotransporter adhesin YadA-like head" evidence="1">
    <location>
        <begin position="1245"/>
        <end position="1262"/>
    </location>
</feature>
<feature type="domain" description="Trimeric autotransporter adhesin YadA-like head" evidence="1">
    <location>
        <begin position="1266"/>
        <end position="1290"/>
    </location>
</feature>
<dbReference type="Gene3D" id="2.150.10.10">
    <property type="entry name" value="Serralysin-like metalloprotease, C-terminal"/>
    <property type="match status" value="2"/>
</dbReference>
<dbReference type="Proteomes" id="UP000595362">
    <property type="component" value="Chromosome"/>
</dbReference>
<dbReference type="InterPro" id="IPR008640">
    <property type="entry name" value="Adhesin_Head_dom"/>
</dbReference>
<dbReference type="Pfam" id="PF05658">
    <property type="entry name" value="YadA_head"/>
    <property type="match status" value="5"/>
</dbReference>
<feature type="domain" description="Trimeric autotransporter adhesin YadA-like head" evidence="1">
    <location>
        <begin position="1294"/>
        <end position="1318"/>
    </location>
</feature>
<evidence type="ECO:0000313" key="2">
    <source>
        <dbReference type="EMBL" id="QQG35809.1"/>
    </source>
</evidence>
<dbReference type="InterPro" id="IPR011049">
    <property type="entry name" value="Serralysin-like_metalloprot_C"/>
</dbReference>